<evidence type="ECO:0000256" key="1">
    <source>
        <dbReference type="SAM" id="MobiDB-lite"/>
    </source>
</evidence>
<evidence type="ECO:0000313" key="4">
    <source>
        <dbReference type="Proteomes" id="UP000630718"/>
    </source>
</evidence>
<dbReference type="EMBL" id="BNBI01000008">
    <property type="protein sequence ID" value="GHF10746.1"/>
    <property type="molecule type" value="Genomic_DNA"/>
</dbReference>
<evidence type="ECO:0000256" key="2">
    <source>
        <dbReference type="SAM" id="SignalP"/>
    </source>
</evidence>
<dbReference type="Proteomes" id="UP000630718">
    <property type="component" value="Unassembled WGS sequence"/>
</dbReference>
<protein>
    <recommendedName>
        <fullName evidence="5">Secreted protein</fullName>
    </recommendedName>
</protein>
<feature type="chain" id="PRO_5038865420" description="Secreted protein" evidence="2">
    <location>
        <begin position="25"/>
        <end position="131"/>
    </location>
</feature>
<reference evidence="3" key="2">
    <citation type="submission" date="2020-09" db="EMBL/GenBank/DDBJ databases">
        <authorList>
            <person name="Sun Q."/>
            <person name="Ohkuma M."/>
        </authorList>
    </citation>
    <scope>NUCLEOTIDE SEQUENCE</scope>
    <source>
        <strain evidence="3">JCM 4477</strain>
    </source>
</reference>
<dbReference type="AlphaFoldDB" id="A0A919AJ75"/>
<reference evidence="3" key="1">
    <citation type="journal article" date="2014" name="Int. J. Syst. Evol. Microbiol.">
        <title>Complete genome sequence of Corynebacterium casei LMG S-19264T (=DSM 44701T), isolated from a smear-ripened cheese.</title>
        <authorList>
            <consortium name="US DOE Joint Genome Institute (JGI-PGF)"/>
            <person name="Walter F."/>
            <person name="Albersmeier A."/>
            <person name="Kalinowski J."/>
            <person name="Ruckert C."/>
        </authorList>
    </citation>
    <scope>NUCLEOTIDE SEQUENCE</scope>
    <source>
        <strain evidence="3">JCM 4477</strain>
    </source>
</reference>
<name>A0A919AJ75_9ACTN</name>
<feature type="region of interest" description="Disordered" evidence="1">
    <location>
        <begin position="57"/>
        <end position="123"/>
    </location>
</feature>
<proteinExistence type="predicted"/>
<evidence type="ECO:0008006" key="5">
    <source>
        <dbReference type="Google" id="ProtNLM"/>
    </source>
</evidence>
<feature type="signal peptide" evidence="2">
    <location>
        <begin position="1"/>
        <end position="24"/>
    </location>
</feature>
<evidence type="ECO:0000313" key="3">
    <source>
        <dbReference type="EMBL" id="GHF10746.1"/>
    </source>
</evidence>
<keyword evidence="2" id="KW-0732">Signal</keyword>
<feature type="compositionally biased region" description="Low complexity" evidence="1">
    <location>
        <begin position="99"/>
        <end position="112"/>
    </location>
</feature>
<comment type="caution">
    <text evidence="3">The sequence shown here is derived from an EMBL/GenBank/DDBJ whole genome shotgun (WGS) entry which is preliminary data.</text>
</comment>
<organism evidence="3 4">
    <name type="scientific">Streptomyces fumanus</name>
    <dbReference type="NCBI Taxonomy" id="67302"/>
    <lineage>
        <taxon>Bacteria</taxon>
        <taxon>Bacillati</taxon>
        <taxon>Actinomycetota</taxon>
        <taxon>Actinomycetes</taxon>
        <taxon>Kitasatosporales</taxon>
        <taxon>Streptomycetaceae</taxon>
        <taxon>Streptomyces</taxon>
    </lineage>
</organism>
<keyword evidence="4" id="KW-1185">Reference proteome</keyword>
<accession>A0A919AJ75</accession>
<gene>
    <name evidence="3" type="ORF">GCM10018772_39700</name>
</gene>
<sequence>MRGAAARTAIALLTAVLLAFSLFAPEASFASAHTGREVVANATPGLLPAATVQRETVLCPDAGRPGDPSGPARTRDRHRAAAAPGHGTAERPLTGRHLPAVPSSSVSPAGHPHPSRPSADRTPAVLQVFRC</sequence>